<accession>A0A7H8NG61</accession>
<reference evidence="1 2" key="1">
    <citation type="submission" date="2020-06" db="EMBL/GenBank/DDBJ databases">
        <title>Genome mining for natural products.</title>
        <authorList>
            <person name="Zhang B."/>
            <person name="Shi J."/>
            <person name="Ge H."/>
        </authorList>
    </citation>
    <scope>NUCLEOTIDE SEQUENCE [LARGE SCALE GENOMIC DNA]</scope>
    <source>
        <strain evidence="1 2">NA00687</strain>
    </source>
</reference>
<protein>
    <submittedName>
        <fullName evidence="1">Uncharacterized protein</fullName>
    </submittedName>
</protein>
<gene>
    <name evidence="1" type="ORF">HUT08_31830</name>
</gene>
<dbReference type="Proteomes" id="UP000509303">
    <property type="component" value="Chromosome"/>
</dbReference>
<dbReference type="EMBL" id="CP054929">
    <property type="protein sequence ID" value="QKW53376.1"/>
    <property type="molecule type" value="Genomic_DNA"/>
</dbReference>
<organism evidence="1 2">
    <name type="scientific">Streptomyces buecherae</name>
    <dbReference type="NCBI Taxonomy" id="2763006"/>
    <lineage>
        <taxon>Bacteria</taxon>
        <taxon>Bacillati</taxon>
        <taxon>Actinomycetota</taxon>
        <taxon>Actinomycetes</taxon>
        <taxon>Kitasatosporales</taxon>
        <taxon>Streptomycetaceae</taxon>
        <taxon>Streptomyces</taxon>
    </lineage>
</organism>
<name>A0A7H8NG61_9ACTN</name>
<evidence type="ECO:0000313" key="2">
    <source>
        <dbReference type="Proteomes" id="UP000509303"/>
    </source>
</evidence>
<evidence type="ECO:0000313" key="1">
    <source>
        <dbReference type="EMBL" id="QKW53376.1"/>
    </source>
</evidence>
<sequence length="99" mass="10981">MLARSFAYIYFTWWRQGVAGSEKERTVVLVFGHRTTGQLSSLEDEMALAQPCPRADQVSVRPPGPNQWLKDHLDSVIDAQLLADARGGHLAPPEPATPR</sequence>
<dbReference type="RefSeq" id="WP_176165082.1">
    <property type="nucleotide sequence ID" value="NZ_CP054929.1"/>
</dbReference>
<proteinExistence type="predicted"/>
<dbReference type="AlphaFoldDB" id="A0A7H8NG61"/>
<keyword evidence="2" id="KW-1185">Reference proteome</keyword>